<gene>
    <name evidence="4" type="ORF">QFW80_08950</name>
</gene>
<dbReference type="SUPFAM" id="SSF48179">
    <property type="entry name" value="6-phosphogluconate dehydrogenase C-terminal domain-like"/>
    <property type="match status" value="1"/>
</dbReference>
<dbReference type="Pfam" id="PF01232">
    <property type="entry name" value="Mannitol_dh"/>
    <property type="match status" value="1"/>
</dbReference>
<dbReference type="PANTHER" id="PTHR43362:SF1">
    <property type="entry name" value="MANNITOL DEHYDROGENASE 2-RELATED"/>
    <property type="match status" value="1"/>
</dbReference>
<dbReference type="EC" id="1.1.1.-" evidence="4"/>
<accession>A0ABT6JJH9</accession>
<keyword evidence="5" id="KW-1185">Reference proteome</keyword>
<evidence type="ECO:0000256" key="1">
    <source>
        <dbReference type="ARBA" id="ARBA00023002"/>
    </source>
</evidence>
<proteinExistence type="predicted"/>
<dbReference type="InterPro" id="IPR013118">
    <property type="entry name" value="Mannitol_DH_C"/>
</dbReference>
<name>A0ABT6JJH9_9GAMM</name>
<dbReference type="GO" id="GO:0016491">
    <property type="term" value="F:oxidoreductase activity"/>
    <property type="evidence" value="ECO:0007669"/>
    <property type="project" value="UniProtKB-KW"/>
</dbReference>
<dbReference type="PANTHER" id="PTHR43362">
    <property type="entry name" value="MANNITOL DEHYDROGENASE DSF1-RELATED"/>
    <property type="match status" value="1"/>
</dbReference>
<keyword evidence="1 4" id="KW-0560">Oxidoreductase</keyword>
<dbReference type="Gene3D" id="1.10.1040.10">
    <property type="entry name" value="N-(1-d-carboxylethyl)-l-norvaline Dehydrogenase, domain 2"/>
    <property type="match status" value="1"/>
</dbReference>
<sequence>MSRAADTQQQAQAATGPVRLSDATLASLPAEVQRPAYDRDATTVGIVHFGPGAFHRAHQAAYVDDLLAGEPDWAICAVSLHSAGVRDALQPQDGLYTLALLDEPPRLRVVGAIREVLCAPQQREAVMARLADPAVRLVTLTITEKGYCLSADGVDAAHPDIAHDLAAPDAPVSAIGWLVAGLRARHAAGVAPYTMLSCDNLADNGLRLRRAVLDFARRLDPTLAGWIGAEASFPRSMVDSITPASDDALRARMADALGVEDAWPVQREPYAQWVVEDDFRAGRPAFERAGVVMSGDIADFDRAKLRLLNAPHSALAYLGSLMGLETVADAMRDAALAGFVERLMRDDIVPTLALPDALDADAYIAAILERFRNPAIAHRLAQIAWDGSQKVPVRLLGTIADALAAGRGIDRLCLVVAGWLRFVVRQARAGEAIVDPMADALTALGRDATGDADRDIAPFLKLDAVFAPLSSDPRFVAALTRAYAALGGGDRAAVASALTAASEAQS</sequence>
<dbReference type="SUPFAM" id="SSF51735">
    <property type="entry name" value="NAD(P)-binding Rossmann-fold domains"/>
    <property type="match status" value="1"/>
</dbReference>
<evidence type="ECO:0000313" key="4">
    <source>
        <dbReference type="EMBL" id="MDH5830640.1"/>
    </source>
</evidence>
<dbReference type="Pfam" id="PF08125">
    <property type="entry name" value="Mannitol_dh_C"/>
    <property type="match status" value="1"/>
</dbReference>
<protein>
    <submittedName>
        <fullName evidence="4">Mannitol dehydrogenase family protein</fullName>
        <ecNumber evidence="4">1.1.1.-</ecNumber>
    </submittedName>
</protein>
<comment type="caution">
    <text evidence="4">The sequence shown here is derived from an EMBL/GenBank/DDBJ whole genome shotgun (WGS) entry which is preliminary data.</text>
</comment>
<organism evidence="4 5">
    <name type="scientific">Luteimonas rhizosphaericola</name>
    <dbReference type="NCBI Taxonomy" id="3042024"/>
    <lineage>
        <taxon>Bacteria</taxon>
        <taxon>Pseudomonadati</taxon>
        <taxon>Pseudomonadota</taxon>
        <taxon>Gammaproteobacteria</taxon>
        <taxon>Lysobacterales</taxon>
        <taxon>Lysobacteraceae</taxon>
        <taxon>Luteimonas</taxon>
    </lineage>
</organism>
<dbReference type="InterPro" id="IPR036291">
    <property type="entry name" value="NAD(P)-bd_dom_sf"/>
</dbReference>
<dbReference type="RefSeq" id="WP_280601419.1">
    <property type="nucleotide sequence ID" value="NZ_JARXRN010000024.1"/>
</dbReference>
<reference evidence="4 5" key="1">
    <citation type="submission" date="2023-04" db="EMBL/GenBank/DDBJ databases">
        <title>Luteimonas sp. M1R5S18.</title>
        <authorList>
            <person name="Sun J.-Q."/>
        </authorList>
    </citation>
    <scope>NUCLEOTIDE SEQUENCE [LARGE SCALE GENOMIC DNA]</scope>
    <source>
        <strain evidence="4 5">M1R5S18</strain>
    </source>
</reference>
<dbReference type="Proteomes" id="UP001156831">
    <property type="component" value="Unassembled WGS sequence"/>
</dbReference>
<feature type="domain" description="Mannitol dehydrogenase N-terminal" evidence="2">
    <location>
        <begin position="45"/>
        <end position="287"/>
    </location>
</feature>
<dbReference type="InterPro" id="IPR008927">
    <property type="entry name" value="6-PGluconate_DH-like_C_sf"/>
</dbReference>
<dbReference type="InterPro" id="IPR013131">
    <property type="entry name" value="Mannitol_DH_N"/>
</dbReference>
<dbReference type="EMBL" id="JARXRN010000024">
    <property type="protein sequence ID" value="MDH5830640.1"/>
    <property type="molecule type" value="Genomic_DNA"/>
</dbReference>
<dbReference type="InterPro" id="IPR050988">
    <property type="entry name" value="Mannitol_DH/Oxidoreductase"/>
</dbReference>
<dbReference type="Gene3D" id="3.40.50.720">
    <property type="entry name" value="NAD(P)-binding Rossmann-like Domain"/>
    <property type="match status" value="1"/>
</dbReference>
<dbReference type="InterPro" id="IPR000669">
    <property type="entry name" value="Mannitol_DH"/>
</dbReference>
<evidence type="ECO:0000259" key="2">
    <source>
        <dbReference type="Pfam" id="PF01232"/>
    </source>
</evidence>
<evidence type="ECO:0000313" key="5">
    <source>
        <dbReference type="Proteomes" id="UP001156831"/>
    </source>
</evidence>
<dbReference type="InterPro" id="IPR013328">
    <property type="entry name" value="6PGD_dom2"/>
</dbReference>
<evidence type="ECO:0000259" key="3">
    <source>
        <dbReference type="Pfam" id="PF08125"/>
    </source>
</evidence>
<dbReference type="PRINTS" id="PR00084">
    <property type="entry name" value="MTLDHDRGNASE"/>
</dbReference>
<feature type="domain" description="Mannitol dehydrogenase C-terminal" evidence="3">
    <location>
        <begin position="296"/>
        <end position="486"/>
    </location>
</feature>